<dbReference type="InterPro" id="IPR051916">
    <property type="entry name" value="GPI-anchor_lipid_remodeler"/>
</dbReference>
<protein>
    <recommendedName>
        <fullName evidence="2">Endonuclease/exonuclease/phosphatase domain-containing protein</fullName>
    </recommendedName>
</protein>
<feature type="region of interest" description="Disordered" evidence="1">
    <location>
        <begin position="1"/>
        <end position="31"/>
    </location>
</feature>
<evidence type="ECO:0000313" key="4">
    <source>
        <dbReference type="Proteomes" id="UP000318693"/>
    </source>
</evidence>
<evidence type="ECO:0000259" key="2">
    <source>
        <dbReference type="Pfam" id="PF03372"/>
    </source>
</evidence>
<feature type="domain" description="Endonuclease/exonuclease/phosphatase" evidence="2">
    <location>
        <begin position="138"/>
        <end position="386"/>
    </location>
</feature>
<dbReference type="Pfam" id="PF03372">
    <property type="entry name" value="Exo_endo_phos"/>
    <property type="match status" value="1"/>
</dbReference>
<feature type="compositionally biased region" description="Basic residues" evidence="1">
    <location>
        <begin position="1"/>
        <end position="27"/>
    </location>
</feature>
<dbReference type="Proteomes" id="UP000318693">
    <property type="component" value="Unassembled WGS sequence"/>
</dbReference>
<dbReference type="AlphaFoldDB" id="A0A552WJQ0"/>
<gene>
    <name evidence="3" type="ORF">FJ693_19560</name>
</gene>
<dbReference type="InterPro" id="IPR036691">
    <property type="entry name" value="Endo/exonu/phosph_ase_sf"/>
</dbReference>
<dbReference type="PANTHER" id="PTHR14859">
    <property type="entry name" value="CALCOFLUOR WHITE HYPERSENSITIVE PROTEIN PRECURSOR"/>
    <property type="match status" value="1"/>
</dbReference>
<dbReference type="SUPFAM" id="SSF56219">
    <property type="entry name" value="DNase I-like"/>
    <property type="match status" value="1"/>
</dbReference>
<name>A0A552WJQ0_9MICO</name>
<sequence length="397" mass="42771">MARRARRVRVPRAARGRHRASLHRQAARRGPCGRVQLSRLRCRAVPVGHEVRGPLRLAQLLRPQGERRRRPDRGPLARDGAHRGPLRRLRVPPGSRLRRRAADAHRRPVLHELRLSDVRGAAGRRAGTVTALRLLTVNLQHALPAVGSPRVGQPADGVSLTEAAAELRPVDADIVLVQEVDRHQPRSGRVDQAALLARELDLPHHRFAASLAGSATGLARRPRRSSVGGPAYGVALLSRYPVRSWHALRLRGGGARLRRGADMLGWSLGGWFPQVDAGRVCLAAVVETPGGPTTVAVTHLSVFPDVARRQLARCVRALAVLPGPRVLGGDLNLAPAAVEEVTGWTALAVAPTFTNARPRTQLDHLLGDGVRPAGTGRAHHLTISDHAALSAEVVPVP</sequence>
<dbReference type="Gene3D" id="3.60.10.10">
    <property type="entry name" value="Endonuclease/exonuclease/phosphatase"/>
    <property type="match status" value="1"/>
</dbReference>
<dbReference type="GO" id="GO:0006506">
    <property type="term" value="P:GPI anchor biosynthetic process"/>
    <property type="evidence" value="ECO:0007669"/>
    <property type="project" value="TreeGrafter"/>
</dbReference>
<dbReference type="GO" id="GO:0003824">
    <property type="term" value="F:catalytic activity"/>
    <property type="evidence" value="ECO:0007669"/>
    <property type="project" value="InterPro"/>
</dbReference>
<proteinExistence type="predicted"/>
<accession>A0A552WJQ0</accession>
<feature type="region of interest" description="Disordered" evidence="1">
    <location>
        <begin position="61"/>
        <end position="104"/>
    </location>
</feature>
<dbReference type="InterPro" id="IPR005135">
    <property type="entry name" value="Endo/exonuclease/phosphatase"/>
</dbReference>
<evidence type="ECO:0000256" key="1">
    <source>
        <dbReference type="SAM" id="MobiDB-lite"/>
    </source>
</evidence>
<dbReference type="PANTHER" id="PTHR14859:SF1">
    <property type="entry name" value="PGAP2-INTERACTING PROTEIN"/>
    <property type="match status" value="1"/>
</dbReference>
<organism evidence="3 4">
    <name type="scientific">Georgenia yuyongxinii</name>
    <dbReference type="NCBI Taxonomy" id="2589797"/>
    <lineage>
        <taxon>Bacteria</taxon>
        <taxon>Bacillati</taxon>
        <taxon>Actinomycetota</taxon>
        <taxon>Actinomycetes</taxon>
        <taxon>Micrococcales</taxon>
        <taxon>Bogoriellaceae</taxon>
        <taxon>Georgenia</taxon>
    </lineage>
</organism>
<evidence type="ECO:0000313" key="3">
    <source>
        <dbReference type="EMBL" id="TRW42956.1"/>
    </source>
</evidence>
<keyword evidence="4" id="KW-1185">Reference proteome</keyword>
<feature type="compositionally biased region" description="Basic and acidic residues" evidence="1">
    <location>
        <begin position="72"/>
        <end position="82"/>
    </location>
</feature>
<reference evidence="3 4" key="1">
    <citation type="submission" date="2019-07" db="EMBL/GenBank/DDBJ databases">
        <title>Georgenia wutianyii sp. nov. and Georgenia *** sp. nov. isolated from plateau pika (Ochotona curzoniae) in the Qinghai-Tibet plateau of China.</title>
        <authorList>
            <person name="Tian Z."/>
        </authorList>
    </citation>
    <scope>NUCLEOTIDE SEQUENCE [LARGE SCALE GENOMIC DNA]</scope>
    <source>
        <strain evidence="3 4">Z446</strain>
    </source>
</reference>
<dbReference type="EMBL" id="VJXR01000117">
    <property type="protein sequence ID" value="TRW42956.1"/>
    <property type="molecule type" value="Genomic_DNA"/>
</dbReference>
<dbReference type="GO" id="GO:0016020">
    <property type="term" value="C:membrane"/>
    <property type="evidence" value="ECO:0007669"/>
    <property type="project" value="GOC"/>
</dbReference>
<comment type="caution">
    <text evidence="3">The sequence shown here is derived from an EMBL/GenBank/DDBJ whole genome shotgun (WGS) entry which is preliminary data.</text>
</comment>